<proteinExistence type="inferred from homology"/>
<dbReference type="FunFam" id="3.30.420.10:FF:000002">
    <property type="entry name" value="Crossover junction endodeoxyribonuclease RuvC"/>
    <property type="match status" value="1"/>
</dbReference>
<evidence type="ECO:0000256" key="2">
    <source>
        <dbReference type="ARBA" id="ARBA00022490"/>
    </source>
</evidence>
<sequence length="170" mass="18539">MRVLGIDPGYAIVGWGVVDYAGNRFAPVDFGAVCTDAGVPFERRLDEVYAGIKEVIERTRPEALAIEKLFYQHNQTTVIGVAEARGVILLAAAQAGLPIYEYTPMQVKQAVTGYGKAVKKQVQEMTRVLLHLPAVPKPDDTADALAMAITFCHTNGNQLNRFVRRVAGPI</sequence>
<dbReference type="GO" id="GO:0006281">
    <property type="term" value="P:DNA repair"/>
    <property type="evidence" value="ECO:0007669"/>
    <property type="project" value="UniProtKB-UniRule"/>
</dbReference>
<keyword evidence="7 13" id="KW-0378">Hydrolase</keyword>
<keyword evidence="4 13" id="KW-0479">Metal-binding</keyword>
<evidence type="ECO:0000256" key="11">
    <source>
        <dbReference type="ARBA" id="ARBA00023204"/>
    </source>
</evidence>
<evidence type="ECO:0000256" key="1">
    <source>
        <dbReference type="ARBA" id="ARBA00009518"/>
    </source>
</evidence>
<comment type="cofactor">
    <cofactor evidence="13">
        <name>Mg(2+)</name>
        <dbReference type="ChEBI" id="CHEBI:18420"/>
    </cofactor>
    <text evidence="13">Binds 2 Mg(2+) ion per subunit.</text>
</comment>
<comment type="similarity">
    <text evidence="1 13">Belongs to the RuvC family.</text>
</comment>
<evidence type="ECO:0000256" key="8">
    <source>
        <dbReference type="ARBA" id="ARBA00022842"/>
    </source>
</evidence>
<keyword evidence="9 13" id="KW-0238">DNA-binding</keyword>
<dbReference type="InterPro" id="IPR020563">
    <property type="entry name" value="X-over_junc_endoDNase_Mg_BS"/>
</dbReference>
<comment type="subunit">
    <text evidence="13">Homodimer which binds Holliday junction (HJ) DNA. The HJ becomes 2-fold symmetrical on binding to RuvC with unstacked arms; it has a different conformation from HJ DNA in complex with RuvA. In the full resolvosome a probable DNA-RuvA(4)-RuvB(12)-RuvC(2) complex forms which resolves the HJ.</text>
</comment>
<feature type="binding site" evidence="13">
    <location>
        <position position="67"/>
    </location>
    <ligand>
        <name>Mg(2+)</name>
        <dbReference type="ChEBI" id="CHEBI:18420"/>
        <label>2</label>
    </ligand>
</feature>
<comment type="subcellular location">
    <subcellularLocation>
        <location evidence="13">Cytoplasm</location>
    </subcellularLocation>
</comment>
<keyword evidence="8 13" id="KW-0460">Magnesium</keyword>
<dbReference type="GO" id="GO:0048476">
    <property type="term" value="C:Holliday junction resolvase complex"/>
    <property type="evidence" value="ECO:0007669"/>
    <property type="project" value="UniProtKB-UniRule"/>
</dbReference>
<comment type="catalytic activity">
    <reaction evidence="12 13">
        <text>Endonucleolytic cleavage at a junction such as a reciprocal single-stranded crossover between two homologous DNA duplexes (Holliday junction).</text>
        <dbReference type="EC" id="3.1.21.10"/>
    </reaction>
</comment>
<dbReference type="Gene3D" id="3.30.420.10">
    <property type="entry name" value="Ribonuclease H-like superfamily/Ribonuclease H"/>
    <property type="match status" value="1"/>
</dbReference>
<evidence type="ECO:0000313" key="16">
    <source>
        <dbReference type="Proteomes" id="UP000221015"/>
    </source>
</evidence>
<dbReference type="PRINTS" id="PR00696">
    <property type="entry name" value="RSOLVASERUVC"/>
</dbReference>
<evidence type="ECO:0000256" key="7">
    <source>
        <dbReference type="ARBA" id="ARBA00022801"/>
    </source>
</evidence>
<dbReference type="PANTHER" id="PTHR30194">
    <property type="entry name" value="CROSSOVER JUNCTION ENDODEOXYRIBONUCLEASE RUVC"/>
    <property type="match status" value="1"/>
</dbReference>
<evidence type="ECO:0000256" key="14">
    <source>
        <dbReference type="NCBIfam" id="TIGR00228"/>
    </source>
</evidence>
<dbReference type="NCBIfam" id="TIGR00228">
    <property type="entry name" value="ruvC"/>
    <property type="match status" value="1"/>
</dbReference>
<accession>A0A2J4JLX9</accession>
<dbReference type="InterPro" id="IPR036397">
    <property type="entry name" value="RNaseH_sf"/>
</dbReference>
<dbReference type="RefSeq" id="WP_097781212.1">
    <property type="nucleotide sequence ID" value="NZ_CP158110.1"/>
</dbReference>
<keyword evidence="3 13" id="KW-0540">Nuclease</keyword>
<dbReference type="CDD" id="cd16962">
    <property type="entry name" value="RuvC"/>
    <property type="match status" value="1"/>
</dbReference>
<dbReference type="GO" id="GO:0000287">
    <property type="term" value="F:magnesium ion binding"/>
    <property type="evidence" value="ECO:0007669"/>
    <property type="project" value="UniProtKB-UniRule"/>
</dbReference>
<feature type="active site" evidence="13">
    <location>
        <position position="67"/>
    </location>
</feature>
<evidence type="ECO:0000256" key="9">
    <source>
        <dbReference type="ARBA" id="ARBA00023125"/>
    </source>
</evidence>
<dbReference type="PROSITE" id="PS01321">
    <property type="entry name" value="RUVC"/>
    <property type="match status" value="1"/>
</dbReference>
<organism evidence="15 16">
    <name type="scientific">Faecalibacterium prausnitzii</name>
    <dbReference type="NCBI Taxonomy" id="853"/>
    <lineage>
        <taxon>Bacteria</taxon>
        <taxon>Bacillati</taxon>
        <taxon>Bacillota</taxon>
        <taxon>Clostridia</taxon>
        <taxon>Eubacteriales</taxon>
        <taxon>Oscillospiraceae</taxon>
        <taxon>Faecalibacterium</taxon>
    </lineage>
</organism>
<evidence type="ECO:0000256" key="3">
    <source>
        <dbReference type="ARBA" id="ARBA00022722"/>
    </source>
</evidence>
<name>A0A2J4JLX9_9FIRM</name>
<dbReference type="GO" id="GO:0003677">
    <property type="term" value="F:DNA binding"/>
    <property type="evidence" value="ECO:0007669"/>
    <property type="project" value="UniProtKB-KW"/>
</dbReference>
<feature type="binding site" evidence="13">
    <location>
        <position position="140"/>
    </location>
    <ligand>
        <name>Mg(2+)</name>
        <dbReference type="ChEBI" id="CHEBI:18420"/>
        <label>1</label>
    </ligand>
</feature>
<comment type="caution">
    <text evidence="15">The sequence shown here is derived from an EMBL/GenBank/DDBJ whole genome shotgun (WGS) entry which is preliminary data.</text>
</comment>
<feature type="active site" evidence="13">
    <location>
        <position position="7"/>
    </location>
</feature>
<dbReference type="HAMAP" id="MF_00034">
    <property type="entry name" value="RuvC"/>
    <property type="match status" value="1"/>
</dbReference>
<dbReference type="GO" id="GO:0005737">
    <property type="term" value="C:cytoplasm"/>
    <property type="evidence" value="ECO:0007669"/>
    <property type="project" value="UniProtKB-SubCell"/>
</dbReference>
<keyword evidence="10 13" id="KW-0233">DNA recombination</keyword>
<dbReference type="GO" id="GO:0008821">
    <property type="term" value="F:crossover junction DNA endonuclease activity"/>
    <property type="evidence" value="ECO:0007669"/>
    <property type="project" value="UniProtKB-UniRule"/>
</dbReference>
<dbReference type="Proteomes" id="UP000221015">
    <property type="component" value="Unassembled WGS sequence"/>
</dbReference>
<feature type="active site" evidence="13">
    <location>
        <position position="140"/>
    </location>
</feature>
<dbReference type="PANTHER" id="PTHR30194:SF3">
    <property type="entry name" value="CROSSOVER JUNCTION ENDODEOXYRIBONUCLEASE RUVC"/>
    <property type="match status" value="1"/>
</dbReference>
<keyword evidence="5 13" id="KW-0255">Endonuclease</keyword>
<comment type="function">
    <text evidence="13">The RuvA-RuvB-RuvC complex processes Holliday junction (HJ) DNA during genetic recombination and DNA repair. Endonuclease that resolves HJ intermediates. Cleaves cruciform DNA by making single-stranded nicks across the HJ at symmetrical positions within the homologous arms, yielding a 5'-phosphate and a 3'-hydroxyl group; requires a central core of homology in the junction. The consensus cleavage sequence is 5'-(A/T)TT(C/G)-3'. Cleavage occurs on the 3'-side of the TT dinucleotide at the point of strand exchange. HJ branch migration catalyzed by RuvA-RuvB allows RuvC to scan DNA until it finds its consensus sequence, where it cleaves and resolves the cruciform DNA.</text>
</comment>
<evidence type="ECO:0000313" key="15">
    <source>
        <dbReference type="EMBL" id="PLK28854.1"/>
    </source>
</evidence>
<dbReference type="AlphaFoldDB" id="A0A2J4JLX9"/>
<evidence type="ECO:0000256" key="5">
    <source>
        <dbReference type="ARBA" id="ARBA00022759"/>
    </source>
</evidence>
<gene>
    <name evidence="13" type="primary">ruvC</name>
    <name evidence="15" type="ORF">CGS50_010890</name>
</gene>
<keyword evidence="6 13" id="KW-0227">DNA damage</keyword>
<evidence type="ECO:0000256" key="13">
    <source>
        <dbReference type="HAMAP-Rule" id="MF_00034"/>
    </source>
</evidence>
<dbReference type="EMBL" id="NMTS02000067">
    <property type="protein sequence ID" value="PLK28854.1"/>
    <property type="molecule type" value="Genomic_DNA"/>
</dbReference>
<evidence type="ECO:0000256" key="12">
    <source>
        <dbReference type="ARBA" id="ARBA00029354"/>
    </source>
</evidence>
<dbReference type="SUPFAM" id="SSF53098">
    <property type="entry name" value="Ribonuclease H-like"/>
    <property type="match status" value="1"/>
</dbReference>
<dbReference type="NCBIfam" id="NF000711">
    <property type="entry name" value="PRK00039.2-1"/>
    <property type="match status" value="1"/>
</dbReference>
<dbReference type="Pfam" id="PF02075">
    <property type="entry name" value="RuvC"/>
    <property type="match status" value="1"/>
</dbReference>
<reference evidence="15 16" key="1">
    <citation type="journal article" date="2017" name="Front. Microbiol.">
        <title>New Insights into the Diversity of the Genus Faecalibacterium.</title>
        <authorList>
            <person name="Benevides L."/>
            <person name="Burman S."/>
            <person name="Martin R."/>
            <person name="Robert V."/>
            <person name="Thomas M."/>
            <person name="Miquel S."/>
            <person name="Chain F."/>
            <person name="Sokol H."/>
            <person name="Bermudez-Humaran L.G."/>
            <person name="Morrison M."/>
            <person name="Langella P."/>
            <person name="Azevedo V.A."/>
            <person name="Chatel J.M."/>
            <person name="Soares S."/>
        </authorList>
    </citation>
    <scope>NUCLEOTIDE SEQUENCE [LARGE SCALE GENOMIC DNA]</scope>
    <source>
        <strain evidence="15 16">CNCM I 4542</strain>
    </source>
</reference>
<dbReference type="GO" id="GO:0006310">
    <property type="term" value="P:DNA recombination"/>
    <property type="evidence" value="ECO:0007669"/>
    <property type="project" value="UniProtKB-UniRule"/>
</dbReference>
<evidence type="ECO:0000256" key="4">
    <source>
        <dbReference type="ARBA" id="ARBA00022723"/>
    </source>
</evidence>
<dbReference type="EC" id="3.1.21.10" evidence="13 14"/>
<keyword evidence="2 13" id="KW-0963">Cytoplasm</keyword>
<dbReference type="InterPro" id="IPR012337">
    <property type="entry name" value="RNaseH-like_sf"/>
</dbReference>
<evidence type="ECO:0000256" key="10">
    <source>
        <dbReference type="ARBA" id="ARBA00023172"/>
    </source>
</evidence>
<evidence type="ECO:0000256" key="6">
    <source>
        <dbReference type="ARBA" id="ARBA00022763"/>
    </source>
</evidence>
<dbReference type="InterPro" id="IPR002176">
    <property type="entry name" value="X-over_junc_endoDNase_RuvC"/>
</dbReference>
<protein>
    <recommendedName>
        <fullName evidence="13 14">Crossover junction endodeoxyribonuclease RuvC</fullName>
        <ecNumber evidence="13 14">3.1.21.10</ecNumber>
    </recommendedName>
    <alternativeName>
        <fullName evidence="13">Holliday junction nuclease RuvC</fullName>
    </alternativeName>
    <alternativeName>
        <fullName evidence="13">Holliday junction resolvase RuvC</fullName>
    </alternativeName>
</protein>
<keyword evidence="11 13" id="KW-0234">DNA repair</keyword>
<feature type="binding site" evidence="13">
    <location>
        <position position="7"/>
    </location>
    <ligand>
        <name>Mg(2+)</name>
        <dbReference type="ChEBI" id="CHEBI:18420"/>
        <label>1</label>
    </ligand>
</feature>